<dbReference type="PANTHER" id="PTHR40626">
    <property type="entry name" value="MIP31509P"/>
    <property type="match status" value="1"/>
</dbReference>
<reference evidence="10 11" key="1">
    <citation type="submission" date="2013-07" db="EMBL/GenBank/DDBJ databases">
        <title>The Genome Sequence of Cryptococcus heveanensis BCC8398.</title>
        <authorList>
            <consortium name="The Broad Institute Genome Sequencing Platform"/>
            <person name="Cuomo C."/>
            <person name="Litvintseva A."/>
            <person name="Chen Y."/>
            <person name="Heitman J."/>
            <person name="Sun S."/>
            <person name="Springer D."/>
            <person name="Dromer F."/>
            <person name="Young S.K."/>
            <person name="Zeng Q."/>
            <person name="Gargeya S."/>
            <person name="Fitzgerald M."/>
            <person name="Abouelleil A."/>
            <person name="Alvarado L."/>
            <person name="Berlin A.M."/>
            <person name="Chapman S.B."/>
            <person name="Dewar J."/>
            <person name="Goldberg J."/>
            <person name="Griggs A."/>
            <person name="Gujja S."/>
            <person name="Hansen M."/>
            <person name="Howarth C."/>
            <person name="Imamovic A."/>
            <person name="Larimer J."/>
            <person name="McCowan C."/>
            <person name="Murphy C."/>
            <person name="Pearson M."/>
            <person name="Priest M."/>
            <person name="Roberts A."/>
            <person name="Saif S."/>
            <person name="Shea T."/>
            <person name="Sykes S."/>
            <person name="Wortman J."/>
            <person name="Nusbaum C."/>
            <person name="Birren B."/>
        </authorList>
    </citation>
    <scope>NUCLEOTIDE SEQUENCE [LARGE SCALE GENOMIC DNA]</scope>
    <source>
        <strain evidence="10 11">BCC8398</strain>
    </source>
</reference>
<evidence type="ECO:0000256" key="5">
    <source>
        <dbReference type="ARBA" id="ARBA00022833"/>
    </source>
</evidence>
<feature type="region of interest" description="Disordered" evidence="8">
    <location>
        <begin position="192"/>
        <end position="216"/>
    </location>
</feature>
<feature type="compositionally biased region" description="Basic and acidic residues" evidence="8">
    <location>
        <begin position="205"/>
        <end position="216"/>
    </location>
</feature>
<evidence type="ECO:0000256" key="6">
    <source>
        <dbReference type="ARBA" id="ARBA00023242"/>
    </source>
</evidence>
<reference evidence="11" key="2">
    <citation type="submission" date="2013-12" db="EMBL/GenBank/DDBJ databases">
        <title>Evolution of pathogenesis and genome organization in the Tremellales.</title>
        <authorList>
            <person name="Cuomo C."/>
            <person name="Litvintseva A."/>
            <person name="Heitman J."/>
            <person name="Chen Y."/>
            <person name="Sun S."/>
            <person name="Springer D."/>
            <person name="Dromer F."/>
            <person name="Young S."/>
            <person name="Zeng Q."/>
            <person name="Chapman S."/>
            <person name="Gujja S."/>
            <person name="Saif S."/>
            <person name="Birren B."/>
        </authorList>
    </citation>
    <scope>NUCLEOTIDE SEQUENCE [LARGE SCALE GENOMIC DNA]</scope>
    <source>
        <strain evidence="11">BCC8398</strain>
    </source>
</reference>
<feature type="region of interest" description="Disordered" evidence="8">
    <location>
        <begin position="150"/>
        <end position="179"/>
    </location>
</feature>
<organism evidence="10 11">
    <name type="scientific">Kwoniella heveanensis BCC8398</name>
    <dbReference type="NCBI Taxonomy" id="1296120"/>
    <lineage>
        <taxon>Eukaryota</taxon>
        <taxon>Fungi</taxon>
        <taxon>Dikarya</taxon>
        <taxon>Basidiomycota</taxon>
        <taxon>Agaricomycotina</taxon>
        <taxon>Tremellomycetes</taxon>
        <taxon>Tremellales</taxon>
        <taxon>Cryptococcaceae</taxon>
        <taxon>Kwoniella</taxon>
    </lineage>
</organism>
<dbReference type="PROSITE" id="PS50157">
    <property type="entry name" value="ZINC_FINGER_C2H2_2"/>
    <property type="match status" value="2"/>
</dbReference>
<gene>
    <name evidence="10" type="ORF">I316_04283</name>
</gene>
<dbReference type="Proteomes" id="UP000092666">
    <property type="component" value="Unassembled WGS sequence"/>
</dbReference>
<accession>A0A1B9GSH1</accession>
<name>A0A1B9GSH1_9TREE</name>
<evidence type="ECO:0000313" key="11">
    <source>
        <dbReference type="Proteomes" id="UP000092666"/>
    </source>
</evidence>
<dbReference type="GO" id="GO:0008270">
    <property type="term" value="F:zinc ion binding"/>
    <property type="evidence" value="ECO:0007669"/>
    <property type="project" value="UniProtKB-KW"/>
</dbReference>
<evidence type="ECO:0000313" key="10">
    <source>
        <dbReference type="EMBL" id="OCF33937.1"/>
    </source>
</evidence>
<dbReference type="CDD" id="cd12148">
    <property type="entry name" value="fungal_TF_MHR"/>
    <property type="match status" value="1"/>
</dbReference>
<dbReference type="GO" id="GO:0000785">
    <property type="term" value="C:chromatin"/>
    <property type="evidence" value="ECO:0007669"/>
    <property type="project" value="TreeGrafter"/>
</dbReference>
<keyword evidence="6" id="KW-0539">Nucleus</keyword>
<dbReference type="EMBL" id="KI669502">
    <property type="protein sequence ID" value="OCF33937.1"/>
    <property type="molecule type" value="Genomic_DNA"/>
</dbReference>
<dbReference type="InterPro" id="IPR007219">
    <property type="entry name" value="XnlR_reg_dom"/>
</dbReference>
<proteinExistence type="predicted"/>
<dbReference type="PROSITE" id="PS00028">
    <property type="entry name" value="ZINC_FINGER_C2H2_1"/>
    <property type="match status" value="2"/>
</dbReference>
<evidence type="ECO:0000259" key="9">
    <source>
        <dbReference type="PROSITE" id="PS50157"/>
    </source>
</evidence>
<feature type="compositionally biased region" description="Polar residues" evidence="8">
    <location>
        <begin position="150"/>
        <end position="160"/>
    </location>
</feature>
<dbReference type="InterPro" id="IPR036236">
    <property type="entry name" value="Znf_C2H2_sf"/>
</dbReference>
<dbReference type="GO" id="GO:0006351">
    <property type="term" value="P:DNA-templated transcription"/>
    <property type="evidence" value="ECO:0007669"/>
    <property type="project" value="InterPro"/>
</dbReference>
<feature type="compositionally biased region" description="Polar residues" evidence="8">
    <location>
        <begin position="94"/>
        <end position="103"/>
    </location>
</feature>
<feature type="domain" description="C2H2-type" evidence="9">
    <location>
        <begin position="63"/>
        <end position="90"/>
    </location>
</feature>
<sequence length="666" mass="74298">MQRTRSYSTTSSGESSSPTNVSVLLATGLQPFQCPVCQRRFTRHENLKRHTVIHQSSGSDTKFSCFYCEKTFARRDLRKRHLKKQHPDRPETPPSDNNTQQTHQEPLVGEAVAQDPQRIQPAPVSSSSLFDLVQLEDVFLPLTSSTQSAIGTTGNFSQGLHPSEPSMEDRSGGGETFDMASLIGSDECRDRRPSIAHSQNSHFSGRTDRDRESPREDVISQSVVSTGVNLFFRHVSGYLPFIHQATFSSHEAPEHLLMAMLSVSLQFLGDQERGMQMGRQCFLRGKRLLEVDDESRGGELGVVRLDVIQAYILLELHAIMISSGSESSYGLRMHSKMIELARTGGLTDPYPTQAGNTGDLDSLWRQSIRAESHKRTLFAAYNLDVLWYHTLSLPRTLSHLEIKHDLPCPEDIWTVTSASEWAHKTLVNKDNKTPPRYLTAVRACVTPNASLDVSTLDAHGSLMIIGFLLSSVREMSGWSTMTGKVCTERFEALHVSLLGFEPIIEREADSSSPMSILLQAAWHTAIIELLLWSPSHTNGVVERSLDAAMAASTRLSNSLSTLSSPLVASSVERHLQWFLTYLDTAAPETEAPWMPIFAYKAVLITWQLVRTGCLEPLRILGVADADAMLRWIKKVFDKRKHWVVGRTVIASLCELDTVSDQMMCCM</sequence>
<keyword evidence="5" id="KW-0862">Zinc</keyword>
<dbReference type="OrthoDB" id="8117402at2759"/>
<feature type="domain" description="C2H2-type" evidence="9">
    <location>
        <begin position="32"/>
        <end position="59"/>
    </location>
</feature>
<keyword evidence="11" id="KW-1185">Reference proteome</keyword>
<feature type="region of interest" description="Disordered" evidence="8">
    <location>
        <begin position="80"/>
        <end position="103"/>
    </location>
</feature>
<evidence type="ECO:0000256" key="2">
    <source>
        <dbReference type="ARBA" id="ARBA00022723"/>
    </source>
</evidence>
<dbReference type="STRING" id="1296120.A0A1B9GSH1"/>
<evidence type="ECO:0000256" key="7">
    <source>
        <dbReference type="PROSITE-ProRule" id="PRU00042"/>
    </source>
</evidence>
<dbReference type="FunFam" id="3.30.160.60:FF:000100">
    <property type="entry name" value="Zinc finger 45-like"/>
    <property type="match status" value="1"/>
</dbReference>
<dbReference type="Gene3D" id="3.30.160.60">
    <property type="entry name" value="Classic Zinc Finger"/>
    <property type="match status" value="1"/>
</dbReference>
<dbReference type="GO" id="GO:0000981">
    <property type="term" value="F:DNA-binding transcription factor activity, RNA polymerase II-specific"/>
    <property type="evidence" value="ECO:0007669"/>
    <property type="project" value="InterPro"/>
</dbReference>
<keyword evidence="4 7" id="KW-0863">Zinc-finger</keyword>
<evidence type="ECO:0000256" key="3">
    <source>
        <dbReference type="ARBA" id="ARBA00022737"/>
    </source>
</evidence>
<dbReference type="AlphaFoldDB" id="A0A1B9GSH1"/>
<evidence type="ECO:0000256" key="8">
    <source>
        <dbReference type="SAM" id="MobiDB-lite"/>
    </source>
</evidence>
<dbReference type="GO" id="GO:0005634">
    <property type="term" value="C:nucleus"/>
    <property type="evidence" value="ECO:0007669"/>
    <property type="project" value="UniProtKB-SubCell"/>
</dbReference>
<keyword evidence="3" id="KW-0677">Repeat</keyword>
<dbReference type="InterPro" id="IPR051059">
    <property type="entry name" value="VerF-like"/>
</dbReference>
<keyword evidence="2" id="KW-0479">Metal-binding</keyword>
<dbReference type="Pfam" id="PF00096">
    <property type="entry name" value="zf-C2H2"/>
    <property type="match status" value="2"/>
</dbReference>
<dbReference type="InterPro" id="IPR013087">
    <property type="entry name" value="Znf_C2H2_type"/>
</dbReference>
<dbReference type="SMART" id="SM00355">
    <property type="entry name" value="ZnF_C2H2"/>
    <property type="match status" value="2"/>
</dbReference>
<dbReference type="PANTHER" id="PTHR40626:SF11">
    <property type="entry name" value="ZINC FINGER PROTEIN YPR022C"/>
    <property type="match status" value="1"/>
</dbReference>
<dbReference type="GO" id="GO:0000978">
    <property type="term" value="F:RNA polymerase II cis-regulatory region sequence-specific DNA binding"/>
    <property type="evidence" value="ECO:0007669"/>
    <property type="project" value="InterPro"/>
</dbReference>
<protein>
    <recommendedName>
        <fullName evidence="9">C2H2-type domain-containing protein</fullName>
    </recommendedName>
</protein>
<evidence type="ECO:0000256" key="1">
    <source>
        <dbReference type="ARBA" id="ARBA00004123"/>
    </source>
</evidence>
<dbReference type="Pfam" id="PF04082">
    <property type="entry name" value="Fungal_trans"/>
    <property type="match status" value="1"/>
</dbReference>
<evidence type="ECO:0000256" key="4">
    <source>
        <dbReference type="ARBA" id="ARBA00022771"/>
    </source>
</evidence>
<comment type="subcellular location">
    <subcellularLocation>
        <location evidence="1">Nucleus</location>
    </subcellularLocation>
</comment>
<dbReference type="SUPFAM" id="SSF57667">
    <property type="entry name" value="beta-beta-alpha zinc fingers"/>
    <property type="match status" value="1"/>
</dbReference>